<evidence type="ECO:0000313" key="3">
    <source>
        <dbReference type="Proteomes" id="UP000001903"/>
    </source>
</evidence>
<dbReference type="GeneID" id="58789255"/>
<proteinExistence type="predicted"/>
<feature type="region of interest" description="Disordered" evidence="1">
    <location>
        <begin position="30"/>
        <end position="50"/>
    </location>
</feature>
<dbReference type="STRING" id="543526.Htur_3263"/>
<dbReference type="HOGENOM" id="CLU_3113000_0_0_2"/>
<dbReference type="Proteomes" id="UP000001903">
    <property type="component" value="Chromosome"/>
</dbReference>
<dbReference type="OrthoDB" id="184040at2157"/>
<evidence type="ECO:0000256" key="1">
    <source>
        <dbReference type="SAM" id="MobiDB-lite"/>
    </source>
</evidence>
<dbReference type="KEGG" id="htu:Htur_3263"/>
<dbReference type="RefSeq" id="WP_012944385.1">
    <property type="nucleotide sequence ID" value="NC_013743.1"/>
</dbReference>
<evidence type="ECO:0000313" key="2">
    <source>
        <dbReference type="EMBL" id="ADB62127.1"/>
    </source>
</evidence>
<keyword evidence="3" id="KW-1185">Reference proteome</keyword>
<dbReference type="AlphaFoldDB" id="D2RZT8"/>
<reference evidence="2 3" key="1">
    <citation type="journal article" date="2010" name="Stand. Genomic Sci.">
        <title>Complete genome sequence of Haloterrigena turkmenica type strain (4k).</title>
        <authorList>
            <person name="Saunders E."/>
            <person name="Tindall B.J."/>
            <person name="Fahnrich R."/>
            <person name="Lapidus A."/>
            <person name="Copeland A."/>
            <person name="Del Rio T.G."/>
            <person name="Lucas S."/>
            <person name="Chen F."/>
            <person name="Tice H."/>
            <person name="Cheng J.F."/>
            <person name="Han C."/>
            <person name="Detter J.C."/>
            <person name="Bruce D."/>
            <person name="Goodwin L."/>
            <person name="Chain P."/>
            <person name="Pitluck S."/>
            <person name="Pati A."/>
            <person name="Ivanova N."/>
            <person name="Mavromatis K."/>
            <person name="Chen A."/>
            <person name="Palaniappan K."/>
            <person name="Land M."/>
            <person name="Hauser L."/>
            <person name="Chang Y.J."/>
            <person name="Jeffries C.D."/>
            <person name="Brettin T."/>
            <person name="Rohde M."/>
            <person name="Goker M."/>
            <person name="Bristow J."/>
            <person name="Eisen J.A."/>
            <person name="Markowitz V."/>
            <person name="Hugenholtz P."/>
            <person name="Klenk H.P."/>
            <person name="Kyrpides N.C."/>
        </authorList>
    </citation>
    <scope>NUCLEOTIDE SEQUENCE [LARGE SCALE GENOMIC DNA]</scope>
    <source>
        <strain evidence="3">ATCC 51198 / DSM 5511 / JCM 9101 / NCIMB 13204 / VKM B-1734 / 4k</strain>
    </source>
</reference>
<name>D2RZT8_HALTV</name>
<organism evidence="2 3">
    <name type="scientific">Haloterrigena turkmenica (strain ATCC 51198 / DSM 5511 / JCM 9101 / NCIMB 13204 / VKM B-1734 / 4k)</name>
    <name type="common">Halococcus turkmenicus</name>
    <dbReference type="NCBI Taxonomy" id="543526"/>
    <lineage>
        <taxon>Archaea</taxon>
        <taxon>Methanobacteriati</taxon>
        <taxon>Methanobacteriota</taxon>
        <taxon>Stenosarchaea group</taxon>
        <taxon>Halobacteria</taxon>
        <taxon>Halobacteriales</taxon>
        <taxon>Natrialbaceae</taxon>
        <taxon>Haloterrigena</taxon>
    </lineage>
</organism>
<feature type="compositionally biased region" description="Basic and acidic residues" evidence="1">
    <location>
        <begin position="38"/>
        <end position="50"/>
    </location>
</feature>
<gene>
    <name evidence="2" type="ordered locus">Htur_3263</name>
</gene>
<sequence>MSDLFLGLIHAVNFVVEGVLSVYARVTSSEADADGDATDERSITDSNDTH</sequence>
<accession>D2RZT8</accession>
<dbReference type="EMBL" id="CP001860">
    <property type="protein sequence ID" value="ADB62127.1"/>
    <property type="molecule type" value="Genomic_DNA"/>
</dbReference>
<protein>
    <submittedName>
        <fullName evidence="2">Uncharacterized protein</fullName>
    </submittedName>
</protein>